<dbReference type="STRING" id="33097.A0A150G2J1"/>
<dbReference type="SUPFAM" id="SSF52425">
    <property type="entry name" value="Cryptochrome/photolyase, N-terminal domain"/>
    <property type="match status" value="1"/>
</dbReference>
<accession>A0A150G2J1</accession>
<organism evidence="3 4">
    <name type="scientific">Gonium pectorale</name>
    <name type="common">Green alga</name>
    <dbReference type="NCBI Taxonomy" id="33097"/>
    <lineage>
        <taxon>Eukaryota</taxon>
        <taxon>Viridiplantae</taxon>
        <taxon>Chlorophyta</taxon>
        <taxon>core chlorophytes</taxon>
        <taxon>Chlorophyceae</taxon>
        <taxon>CS clade</taxon>
        <taxon>Chlamydomonadales</taxon>
        <taxon>Volvocaceae</taxon>
        <taxon>Gonium</taxon>
    </lineage>
</organism>
<proteinExistence type="predicted"/>
<evidence type="ECO:0000256" key="1">
    <source>
        <dbReference type="SAM" id="MobiDB-lite"/>
    </source>
</evidence>
<name>A0A150G2J1_GONPE</name>
<evidence type="ECO:0000313" key="3">
    <source>
        <dbReference type="EMBL" id="KXZ44058.1"/>
    </source>
</evidence>
<dbReference type="Pfam" id="PF00875">
    <property type="entry name" value="DNA_photolyase"/>
    <property type="match status" value="1"/>
</dbReference>
<keyword evidence="4" id="KW-1185">Reference proteome</keyword>
<dbReference type="EMBL" id="LSYV01000075">
    <property type="protein sequence ID" value="KXZ44058.1"/>
    <property type="molecule type" value="Genomic_DNA"/>
</dbReference>
<dbReference type="Proteomes" id="UP000075714">
    <property type="component" value="Unassembled WGS sequence"/>
</dbReference>
<evidence type="ECO:0000259" key="2">
    <source>
        <dbReference type="PROSITE" id="PS51645"/>
    </source>
</evidence>
<dbReference type="OrthoDB" id="435881at2759"/>
<feature type="domain" description="Photolyase/cryptochrome alpha/beta" evidence="2">
    <location>
        <begin position="22"/>
        <end position="82"/>
    </location>
</feature>
<dbReference type="InterPro" id="IPR036155">
    <property type="entry name" value="Crypto/Photolyase_N_sf"/>
</dbReference>
<feature type="region of interest" description="Disordered" evidence="1">
    <location>
        <begin position="61"/>
        <end position="82"/>
    </location>
</feature>
<dbReference type="InterPro" id="IPR006050">
    <property type="entry name" value="DNA_photolyase_N"/>
</dbReference>
<dbReference type="AlphaFoldDB" id="A0A150G2J1"/>
<dbReference type="PROSITE" id="PS51645">
    <property type="entry name" value="PHR_CRY_ALPHA_BETA"/>
    <property type="match status" value="1"/>
</dbReference>
<gene>
    <name evidence="3" type="ORF">GPECTOR_74g672</name>
</gene>
<sequence>MASATATAASATTAPSTTSATSLGLWWLRRDLRLYDNEALLGATRGSNALLPAYCFDPRDVRPRREAPEGLGVPRLGPHRCR</sequence>
<comment type="caution">
    <text evidence="3">The sequence shown here is derived from an EMBL/GenBank/DDBJ whole genome shotgun (WGS) entry which is preliminary data.</text>
</comment>
<evidence type="ECO:0000313" key="4">
    <source>
        <dbReference type="Proteomes" id="UP000075714"/>
    </source>
</evidence>
<feature type="region of interest" description="Disordered" evidence="1">
    <location>
        <begin position="1"/>
        <end position="20"/>
    </location>
</feature>
<dbReference type="Gene3D" id="3.40.50.620">
    <property type="entry name" value="HUPs"/>
    <property type="match status" value="1"/>
</dbReference>
<reference evidence="4" key="1">
    <citation type="journal article" date="2016" name="Nat. Commun.">
        <title>The Gonium pectorale genome demonstrates co-option of cell cycle regulation during the evolution of multicellularity.</title>
        <authorList>
            <person name="Hanschen E.R."/>
            <person name="Marriage T.N."/>
            <person name="Ferris P.J."/>
            <person name="Hamaji T."/>
            <person name="Toyoda A."/>
            <person name="Fujiyama A."/>
            <person name="Neme R."/>
            <person name="Noguchi H."/>
            <person name="Minakuchi Y."/>
            <person name="Suzuki M."/>
            <person name="Kawai-Toyooka H."/>
            <person name="Smith D.R."/>
            <person name="Sparks H."/>
            <person name="Anderson J."/>
            <person name="Bakaric R."/>
            <person name="Luria V."/>
            <person name="Karger A."/>
            <person name="Kirschner M.W."/>
            <person name="Durand P.M."/>
            <person name="Michod R.E."/>
            <person name="Nozaki H."/>
            <person name="Olson B.J."/>
        </authorList>
    </citation>
    <scope>NUCLEOTIDE SEQUENCE [LARGE SCALE GENOMIC DNA]</scope>
    <source>
        <strain evidence="4">NIES-2863</strain>
    </source>
</reference>
<dbReference type="InterPro" id="IPR014729">
    <property type="entry name" value="Rossmann-like_a/b/a_fold"/>
</dbReference>
<protein>
    <recommendedName>
        <fullName evidence="2">Photolyase/cryptochrome alpha/beta domain-containing protein</fullName>
    </recommendedName>
</protein>